<dbReference type="PIRSF" id="PIRSF038471">
    <property type="entry name" value="MreC"/>
    <property type="match status" value="1"/>
</dbReference>
<evidence type="ECO:0000256" key="4">
    <source>
        <dbReference type="ARBA" id="ARBA00032089"/>
    </source>
</evidence>
<protein>
    <recommendedName>
        <fullName evidence="2 5">Cell shape-determining protein MreC</fullName>
    </recommendedName>
    <alternativeName>
        <fullName evidence="4 5">Cell shape protein MreC</fullName>
    </alternativeName>
</protein>
<evidence type="ECO:0000256" key="5">
    <source>
        <dbReference type="PIRNR" id="PIRNR038471"/>
    </source>
</evidence>
<evidence type="ECO:0000259" key="7">
    <source>
        <dbReference type="Pfam" id="PF04085"/>
    </source>
</evidence>
<comment type="similarity">
    <text evidence="1 5">Belongs to the MreC family.</text>
</comment>
<accession>A0ABS4KJZ2</accession>
<keyword evidence="9" id="KW-1185">Reference proteome</keyword>
<keyword evidence="6" id="KW-0472">Membrane</keyword>
<feature type="domain" description="Rod shape-determining protein MreC beta-barrel core" evidence="7">
    <location>
        <begin position="129"/>
        <end position="282"/>
    </location>
</feature>
<gene>
    <name evidence="8" type="ORF">J2Z35_001905</name>
</gene>
<organism evidence="8 9">
    <name type="scientific">Acetoanaerobium pronyense</name>
    <dbReference type="NCBI Taxonomy" id="1482736"/>
    <lineage>
        <taxon>Bacteria</taxon>
        <taxon>Bacillati</taxon>
        <taxon>Bacillota</taxon>
        <taxon>Clostridia</taxon>
        <taxon>Peptostreptococcales</taxon>
        <taxon>Filifactoraceae</taxon>
        <taxon>Acetoanaerobium</taxon>
    </lineage>
</organism>
<dbReference type="InterPro" id="IPR042175">
    <property type="entry name" value="Cell/Rod_MreC_2"/>
</dbReference>
<evidence type="ECO:0000256" key="1">
    <source>
        <dbReference type="ARBA" id="ARBA00009369"/>
    </source>
</evidence>
<keyword evidence="6" id="KW-1133">Transmembrane helix</keyword>
<comment type="function">
    <text evidence="5">Involved in formation and maintenance of cell shape.</text>
</comment>
<dbReference type="Gene3D" id="2.40.10.340">
    <property type="entry name" value="Rod shape-determining protein MreC, domain 1"/>
    <property type="match status" value="1"/>
</dbReference>
<dbReference type="InterPro" id="IPR042177">
    <property type="entry name" value="Cell/Rod_1"/>
</dbReference>
<comment type="caution">
    <text evidence="8">The sequence shown here is derived from an EMBL/GenBank/DDBJ whole genome shotgun (WGS) entry which is preliminary data.</text>
</comment>
<evidence type="ECO:0000256" key="6">
    <source>
        <dbReference type="SAM" id="Phobius"/>
    </source>
</evidence>
<keyword evidence="3 5" id="KW-0133">Cell shape</keyword>
<name>A0ABS4KJZ2_9FIRM</name>
<sequence length="288" mass="32492">MNFYKDPRKMEKKTLFFIVTGGILILTLFFSIKNGNNNIASKAILETTSPVNGQISEARGGFSNLISSFFPNGQKDIKIQELENQVAELRDKQIHDFIVQRDVIELRELKGALNFIEDEYEQNYITTSIVAKNDGNYYTTFTLSAGENDGVKKDSIVLAGKGLVGRIYEVSANYSKAISILDNKSSVSFEVLRNNEYTGIASQNINIDSETDFEGFIKGYMFDINYDVVPGDVIITSGLGMYPRGIQIGEIYEVIEDPNNLLKYVKIRPYVNFRNLSKLLILNPREIN</sequence>
<dbReference type="InterPro" id="IPR055342">
    <property type="entry name" value="MreC_beta-barrel_core"/>
</dbReference>
<dbReference type="RefSeq" id="WP_245330835.1">
    <property type="nucleotide sequence ID" value="NZ_JAGGLI010000021.1"/>
</dbReference>
<dbReference type="InterPro" id="IPR007221">
    <property type="entry name" value="MreC"/>
</dbReference>
<proteinExistence type="inferred from homology"/>
<evidence type="ECO:0000256" key="3">
    <source>
        <dbReference type="ARBA" id="ARBA00022960"/>
    </source>
</evidence>
<dbReference type="PANTHER" id="PTHR34138">
    <property type="entry name" value="CELL SHAPE-DETERMINING PROTEIN MREC"/>
    <property type="match status" value="1"/>
</dbReference>
<feature type="transmembrane region" description="Helical" evidence="6">
    <location>
        <begin position="14"/>
        <end position="32"/>
    </location>
</feature>
<dbReference type="PANTHER" id="PTHR34138:SF1">
    <property type="entry name" value="CELL SHAPE-DETERMINING PROTEIN MREC"/>
    <property type="match status" value="1"/>
</dbReference>
<dbReference type="EMBL" id="JAGGLI010000021">
    <property type="protein sequence ID" value="MBP2028106.1"/>
    <property type="molecule type" value="Genomic_DNA"/>
</dbReference>
<evidence type="ECO:0000313" key="9">
    <source>
        <dbReference type="Proteomes" id="UP001314903"/>
    </source>
</evidence>
<dbReference type="Proteomes" id="UP001314903">
    <property type="component" value="Unassembled WGS sequence"/>
</dbReference>
<dbReference type="Gene3D" id="2.40.10.350">
    <property type="entry name" value="Rod shape-determining protein MreC, domain 2"/>
    <property type="match status" value="1"/>
</dbReference>
<evidence type="ECO:0000256" key="2">
    <source>
        <dbReference type="ARBA" id="ARBA00013855"/>
    </source>
</evidence>
<evidence type="ECO:0000313" key="8">
    <source>
        <dbReference type="EMBL" id="MBP2028106.1"/>
    </source>
</evidence>
<dbReference type="NCBIfam" id="TIGR00219">
    <property type="entry name" value="mreC"/>
    <property type="match status" value="1"/>
</dbReference>
<keyword evidence="6" id="KW-0812">Transmembrane</keyword>
<reference evidence="8 9" key="1">
    <citation type="submission" date="2021-03" db="EMBL/GenBank/DDBJ databases">
        <title>Genomic Encyclopedia of Type Strains, Phase IV (KMG-IV): sequencing the most valuable type-strain genomes for metagenomic binning, comparative biology and taxonomic classification.</title>
        <authorList>
            <person name="Goeker M."/>
        </authorList>
    </citation>
    <scope>NUCLEOTIDE SEQUENCE [LARGE SCALE GENOMIC DNA]</scope>
    <source>
        <strain evidence="8 9">DSM 27512</strain>
    </source>
</reference>
<dbReference type="Pfam" id="PF04085">
    <property type="entry name" value="MreC"/>
    <property type="match status" value="1"/>
</dbReference>